<dbReference type="AlphaFoldDB" id="A0A6V7TXI0"/>
<evidence type="ECO:0000256" key="1">
    <source>
        <dbReference type="SAM" id="SignalP"/>
    </source>
</evidence>
<evidence type="ECO:0000313" key="2">
    <source>
        <dbReference type="EMBL" id="CAD2138233.1"/>
    </source>
</evidence>
<dbReference type="Proteomes" id="UP000580250">
    <property type="component" value="Unassembled WGS sequence"/>
</dbReference>
<dbReference type="EMBL" id="CAJEWN010000021">
    <property type="protein sequence ID" value="CAD2138233.1"/>
    <property type="molecule type" value="Genomic_DNA"/>
</dbReference>
<evidence type="ECO:0000313" key="3">
    <source>
        <dbReference type="Proteomes" id="UP000580250"/>
    </source>
</evidence>
<organism evidence="2 3">
    <name type="scientific">Meloidogyne enterolobii</name>
    <name type="common">Root-knot nematode worm</name>
    <name type="synonym">Meloidogyne mayaguensis</name>
    <dbReference type="NCBI Taxonomy" id="390850"/>
    <lineage>
        <taxon>Eukaryota</taxon>
        <taxon>Metazoa</taxon>
        <taxon>Ecdysozoa</taxon>
        <taxon>Nematoda</taxon>
        <taxon>Chromadorea</taxon>
        <taxon>Rhabditida</taxon>
        <taxon>Tylenchina</taxon>
        <taxon>Tylenchomorpha</taxon>
        <taxon>Tylenchoidea</taxon>
        <taxon>Meloidogynidae</taxon>
        <taxon>Meloidogyninae</taxon>
        <taxon>Meloidogyne</taxon>
    </lineage>
</organism>
<comment type="caution">
    <text evidence="2">The sequence shown here is derived from an EMBL/GenBank/DDBJ whole genome shotgun (WGS) entry which is preliminary data.</text>
</comment>
<feature type="chain" id="PRO_5028183475" evidence="1">
    <location>
        <begin position="16"/>
        <end position="41"/>
    </location>
</feature>
<sequence length="41" mass="4860">MFYVRMLFLLYFVWPKPSFFLKNALQSIQQIIKSGTSSSKN</sequence>
<reference evidence="2 3" key="1">
    <citation type="submission" date="2020-08" db="EMBL/GenBank/DDBJ databases">
        <authorList>
            <person name="Koutsovoulos G."/>
            <person name="Danchin GJ E."/>
        </authorList>
    </citation>
    <scope>NUCLEOTIDE SEQUENCE [LARGE SCALE GENOMIC DNA]</scope>
</reference>
<protein>
    <submittedName>
        <fullName evidence="2">Uncharacterized protein</fullName>
    </submittedName>
</protein>
<keyword evidence="1" id="KW-0732">Signal</keyword>
<feature type="signal peptide" evidence="1">
    <location>
        <begin position="1"/>
        <end position="15"/>
    </location>
</feature>
<proteinExistence type="predicted"/>
<name>A0A6V7TXI0_MELEN</name>
<gene>
    <name evidence="2" type="ORF">MENT_LOCUS5717</name>
</gene>
<accession>A0A6V7TXI0</accession>